<dbReference type="InterPro" id="IPR050445">
    <property type="entry name" value="Bact_polysacc_biosynth/exp"/>
</dbReference>
<dbReference type="InterPro" id="IPR005702">
    <property type="entry name" value="Wzc-like_C"/>
</dbReference>
<comment type="catalytic activity">
    <reaction evidence="8">
        <text>L-tyrosyl-[protein] + ATP = O-phospho-L-tyrosyl-[protein] + ADP + H(+)</text>
        <dbReference type="Rhea" id="RHEA:10596"/>
        <dbReference type="Rhea" id="RHEA-COMP:10136"/>
        <dbReference type="Rhea" id="RHEA-COMP:20101"/>
        <dbReference type="ChEBI" id="CHEBI:15378"/>
        <dbReference type="ChEBI" id="CHEBI:30616"/>
        <dbReference type="ChEBI" id="CHEBI:46858"/>
        <dbReference type="ChEBI" id="CHEBI:61978"/>
        <dbReference type="ChEBI" id="CHEBI:456216"/>
        <dbReference type="EC" id="2.7.10.2"/>
    </reaction>
</comment>
<evidence type="ECO:0000256" key="6">
    <source>
        <dbReference type="ARBA" id="ARBA00022840"/>
    </source>
</evidence>
<evidence type="ECO:0000256" key="1">
    <source>
        <dbReference type="ARBA" id="ARBA00007316"/>
    </source>
</evidence>
<dbReference type="AlphaFoldDB" id="A0A9X2MND8"/>
<comment type="caution">
    <text evidence="10">The sequence shown here is derived from an EMBL/GenBank/DDBJ whole genome shotgun (WGS) entry which is preliminary data.</text>
</comment>
<dbReference type="Gene3D" id="3.40.50.300">
    <property type="entry name" value="P-loop containing nucleotide triphosphate hydrolases"/>
    <property type="match status" value="1"/>
</dbReference>
<dbReference type="Pfam" id="PF13614">
    <property type="entry name" value="AAA_31"/>
    <property type="match status" value="1"/>
</dbReference>
<evidence type="ECO:0000313" key="10">
    <source>
        <dbReference type="EMBL" id="MCR2803279.1"/>
    </source>
</evidence>
<dbReference type="GO" id="GO:0005524">
    <property type="term" value="F:ATP binding"/>
    <property type="evidence" value="ECO:0007669"/>
    <property type="project" value="UniProtKB-KW"/>
</dbReference>
<gene>
    <name evidence="10" type="ORF">NQZ67_05225</name>
</gene>
<evidence type="ECO:0000256" key="3">
    <source>
        <dbReference type="ARBA" id="ARBA00022679"/>
    </source>
</evidence>
<evidence type="ECO:0000256" key="5">
    <source>
        <dbReference type="ARBA" id="ARBA00022777"/>
    </source>
</evidence>
<dbReference type="GO" id="GO:0005886">
    <property type="term" value="C:plasma membrane"/>
    <property type="evidence" value="ECO:0007669"/>
    <property type="project" value="TreeGrafter"/>
</dbReference>
<name>A0A9X2MND8_9BACL</name>
<keyword evidence="3" id="KW-0808">Transferase</keyword>
<feature type="domain" description="AAA" evidence="9">
    <location>
        <begin position="41"/>
        <end position="184"/>
    </location>
</feature>
<dbReference type="GO" id="GO:0042802">
    <property type="term" value="F:identical protein binding"/>
    <property type="evidence" value="ECO:0007669"/>
    <property type="project" value="UniProtKB-ARBA"/>
</dbReference>
<keyword evidence="6" id="KW-0067">ATP-binding</keyword>
<accession>A0A9X2MND8</accession>
<dbReference type="InterPro" id="IPR025669">
    <property type="entry name" value="AAA_dom"/>
</dbReference>
<evidence type="ECO:0000256" key="7">
    <source>
        <dbReference type="ARBA" id="ARBA00023137"/>
    </source>
</evidence>
<dbReference type="SUPFAM" id="SSF52540">
    <property type="entry name" value="P-loop containing nucleoside triphosphate hydrolases"/>
    <property type="match status" value="1"/>
</dbReference>
<evidence type="ECO:0000313" key="11">
    <source>
        <dbReference type="Proteomes" id="UP001141950"/>
    </source>
</evidence>
<dbReference type="EC" id="2.7.10.2" evidence="2"/>
<dbReference type="Proteomes" id="UP001141950">
    <property type="component" value="Unassembled WGS sequence"/>
</dbReference>
<evidence type="ECO:0000256" key="4">
    <source>
        <dbReference type="ARBA" id="ARBA00022741"/>
    </source>
</evidence>
<keyword evidence="7" id="KW-0829">Tyrosine-protein kinase</keyword>
<proteinExistence type="inferred from homology"/>
<keyword evidence="11" id="KW-1185">Reference proteome</keyword>
<dbReference type="EMBL" id="JANIPJ010000003">
    <property type="protein sequence ID" value="MCR2803279.1"/>
    <property type="molecule type" value="Genomic_DNA"/>
</dbReference>
<organism evidence="10 11">
    <name type="scientific">Paenibacillus soyae</name>
    <dbReference type="NCBI Taxonomy" id="2969249"/>
    <lineage>
        <taxon>Bacteria</taxon>
        <taxon>Bacillati</taxon>
        <taxon>Bacillota</taxon>
        <taxon>Bacilli</taxon>
        <taxon>Bacillales</taxon>
        <taxon>Paenibacillaceae</taxon>
        <taxon>Paenibacillus</taxon>
    </lineage>
</organism>
<dbReference type="PANTHER" id="PTHR32309">
    <property type="entry name" value="TYROSINE-PROTEIN KINASE"/>
    <property type="match status" value="1"/>
</dbReference>
<comment type="similarity">
    <text evidence="1">Belongs to the CpsD/CapB family.</text>
</comment>
<dbReference type="GO" id="GO:0004715">
    <property type="term" value="F:non-membrane spanning protein tyrosine kinase activity"/>
    <property type="evidence" value="ECO:0007669"/>
    <property type="project" value="UniProtKB-EC"/>
</dbReference>
<protein>
    <recommendedName>
        <fullName evidence="2">non-specific protein-tyrosine kinase</fullName>
        <ecNumber evidence="2">2.7.10.2</ecNumber>
    </recommendedName>
</protein>
<dbReference type="RefSeq" id="WP_257443433.1">
    <property type="nucleotide sequence ID" value="NZ_JANIPJ010000003.1"/>
</dbReference>
<keyword evidence="4" id="KW-0547">Nucleotide-binding</keyword>
<reference evidence="10" key="1">
    <citation type="submission" date="2022-08" db="EMBL/GenBank/DDBJ databases">
        <title>The genomic sequence of strain Paenibacillus sp. SCIV0701.</title>
        <authorList>
            <person name="Zhao H."/>
        </authorList>
    </citation>
    <scope>NUCLEOTIDE SEQUENCE</scope>
    <source>
        <strain evidence="10">SCIV0701</strain>
    </source>
</reference>
<dbReference type="PANTHER" id="PTHR32309:SF13">
    <property type="entry name" value="FERRIC ENTEROBACTIN TRANSPORT PROTEIN FEPE"/>
    <property type="match status" value="1"/>
</dbReference>
<dbReference type="NCBIfam" id="TIGR01007">
    <property type="entry name" value="eps_fam"/>
    <property type="match status" value="1"/>
</dbReference>
<dbReference type="FunFam" id="3.40.50.300:FF:000527">
    <property type="entry name" value="Tyrosine-protein kinase etk"/>
    <property type="match status" value="1"/>
</dbReference>
<evidence type="ECO:0000256" key="8">
    <source>
        <dbReference type="ARBA" id="ARBA00051245"/>
    </source>
</evidence>
<evidence type="ECO:0000256" key="2">
    <source>
        <dbReference type="ARBA" id="ARBA00011903"/>
    </source>
</evidence>
<sequence>MSRLTRKWNLITERNPGSPISEGYRMLRTNIEFATNENKPQIISFSSAQPGEGKSTTCANMAVTFAQANKRVLVIDADLRRPAQHNIFSVSNHKGLTTALLNRMEPQEVIQRTNTDKLSVLAAGPTPHNPSELLSSEEMDSLLKTLREAYDVILIDTPAIMSVTDAPIVAAQSDGVVMVIDSGKVKKEVVLKAKASLAHVQAKLIGVVLNNVNRKQMISYS</sequence>
<keyword evidence="5 10" id="KW-0418">Kinase</keyword>
<dbReference type="CDD" id="cd05387">
    <property type="entry name" value="BY-kinase"/>
    <property type="match status" value="1"/>
</dbReference>
<dbReference type="InterPro" id="IPR027417">
    <property type="entry name" value="P-loop_NTPase"/>
</dbReference>
<evidence type="ECO:0000259" key="9">
    <source>
        <dbReference type="Pfam" id="PF13614"/>
    </source>
</evidence>